<gene>
    <name evidence="1" type="ORF">J3U88_33535</name>
</gene>
<keyword evidence="2" id="KW-1185">Reference proteome</keyword>
<organism evidence="1 2">
    <name type="scientific">Acanthopleuribacter pedis</name>
    <dbReference type="NCBI Taxonomy" id="442870"/>
    <lineage>
        <taxon>Bacteria</taxon>
        <taxon>Pseudomonadati</taxon>
        <taxon>Acidobacteriota</taxon>
        <taxon>Holophagae</taxon>
        <taxon>Acanthopleuribacterales</taxon>
        <taxon>Acanthopleuribacteraceae</taxon>
        <taxon>Acanthopleuribacter</taxon>
    </lineage>
</organism>
<comment type="caution">
    <text evidence="1">The sequence shown here is derived from an EMBL/GenBank/DDBJ whole genome shotgun (WGS) entry which is preliminary data.</text>
</comment>
<sequence length="320" mass="36047">MVGISLGFFLLISNFEKDLKLTLDDLNPLMFFSATGHEDTSLISYVELSSRPVNRLFLYDFDKGNGQLIEDGRLASFPTSNVTVIDKGFVVFEVAHFRPPRLALLDFAGGFVDLLRIHDFEGWKNEYSVTRAFSMGSGRLLLTVQILSVERPDQTRFQPAILDLDKKSISLLDITIEDAKMTFWVPSHQEDKLIQIDPLRGGIVLTSLAGDPYQTLMKGGPLFKKPGLLPALKRISDNQGPATLRYQTTLQFVVPMGDKISACVNHFDVDGKVTKKQGVIIDQNGIEVTETLMIWAYRNLQIHYDLTDKRFFLNQSQGRP</sequence>
<accession>A0A8J7QV58</accession>
<dbReference type="Proteomes" id="UP000664417">
    <property type="component" value="Unassembled WGS sequence"/>
</dbReference>
<proteinExistence type="predicted"/>
<evidence type="ECO:0000313" key="2">
    <source>
        <dbReference type="Proteomes" id="UP000664417"/>
    </source>
</evidence>
<dbReference type="EMBL" id="JAFREP010000067">
    <property type="protein sequence ID" value="MBO1323438.1"/>
    <property type="molecule type" value="Genomic_DNA"/>
</dbReference>
<evidence type="ECO:0000313" key="1">
    <source>
        <dbReference type="EMBL" id="MBO1323438.1"/>
    </source>
</evidence>
<reference evidence="1" key="1">
    <citation type="submission" date="2021-03" db="EMBL/GenBank/DDBJ databases">
        <authorList>
            <person name="Wang G."/>
        </authorList>
    </citation>
    <scope>NUCLEOTIDE SEQUENCE</scope>
    <source>
        <strain evidence="1">KCTC 12899</strain>
    </source>
</reference>
<dbReference type="AlphaFoldDB" id="A0A8J7QV58"/>
<protein>
    <submittedName>
        <fullName evidence="1">Uncharacterized protein</fullName>
    </submittedName>
</protein>
<name>A0A8J7QV58_9BACT</name>
<dbReference type="RefSeq" id="WP_207863591.1">
    <property type="nucleotide sequence ID" value="NZ_JAFREP010000067.1"/>
</dbReference>